<evidence type="ECO:0000313" key="3">
    <source>
        <dbReference type="Proteomes" id="UP000663879"/>
    </source>
</evidence>
<name>A0A813T4S2_9BILA</name>
<accession>A0A813T4S2</accession>
<evidence type="ECO:0000313" key="2">
    <source>
        <dbReference type="EMBL" id="CAF0807446.1"/>
    </source>
</evidence>
<dbReference type="OrthoDB" id="416454at2759"/>
<evidence type="ECO:0000256" key="1">
    <source>
        <dbReference type="SAM" id="Coils"/>
    </source>
</evidence>
<keyword evidence="3" id="KW-1185">Reference proteome</keyword>
<protein>
    <submittedName>
        <fullName evidence="2">Uncharacterized protein</fullName>
    </submittedName>
</protein>
<keyword evidence="1" id="KW-0175">Coiled coil</keyword>
<comment type="caution">
    <text evidence="2">The sequence shown here is derived from an EMBL/GenBank/DDBJ whole genome shotgun (WGS) entry which is preliminary data.</text>
</comment>
<feature type="coiled-coil region" evidence="1">
    <location>
        <begin position="200"/>
        <end position="334"/>
    </location>
</feature>
<dbReference type="PANTHER" id="PTHR35352:SF1">
    <property type="entry name" value="COILED-COIL DOMAIN-CONTAINING PROTEIN 150"/>
    <property type="match status" value="1"/>
</dbReference>
<reference evidence="2" key="1">
    <citation type="submission" date="2021-02" db="EMBL/GenBank/DDBJ databases">
        <authorList>
            <person name="Nowell W R."/>
        </authorList>
    </citation>
    <scope>NUCLEOTIDE SEQUENCE</scope>
    <source>
        <strain evidence="2">Ploen Becks lab</strain>
    </source>
</reference>
<gene>
    <name evidence="2" type="ORF">OXX778_LOCUS6794</name>
</gene>
<feature type="coiled-coil region" evidence="1">
    <location>
        <begin position="375"/>
        <end position="437"/>
    </location>
</feature>
<dbReference type="EMBL" id="CAJNOC010000826">
    <property type="protein sequence ID" value="CAF0807446.1"/>
    <property type="molecule type" value="Genomic_DNA"/>
</dbReference>
<dbReference type="PANTHER" id="PTHR35352">
    <property type="entry name" value="COILED-COIL DOMAIN-CONTAINING PROTEIN 150"/>
    <property type="match status" value="1"/>
</dbReference>
<proteinExistence type="predicted"/>
<feature type="coiled-coil region" evidence="1">
    <location>
        <begin position="477"/>
        <end position="582"/>
    </location>
</feature>
<dbReference type="InterPro" id="IPR038807">
    <property type="entry name" value="CCDC150"/>
</dbReference>
<dbReference type="Proteomes" id="UP000663879">
    <property type="component" value="Unassembled WGS sequence"/>
</dbReference>
<dbReference type="AlphaFoldDB" id="A0A813T4S2"/>
<organism evidence="2 3">
    <name type="scientific">Brachionus calyciflorus</name>
    <dbReference type="NCBI Taxonomy" id="104777"/>
    <lineage>
        <taxon>Eukaryota</taxon>
        <taxon>Metazoa</taxon>
        <taxon>Spiralia</taxon>
        <taxon>Gnathifera</taxon>
        <taxon>Rotifera</taxon>
        <taxon>Eurotatoria</taxon>
        <taxon>Monogononta</taxon>
        <taxon>Pseudotrocha</taxon>
        <taxon>Ploima</taxon>
        <taxon>Brachionidae</taxon>
        <taxon>Brachionus</taxon>
    </lineage>
</organism>
<sequence>MEIPELDYNGSSFNEELFTLLPEQNFEESVNSDSNHFNFENSICLKQTSKSFTMNSDNFKSLIEFNESSKTANNFYTNKSEKSIDFNEKETININGYLKENFSFENQLDMYKNNDVNFKEHKDSEGKNTKIKFKNVLHFKNDLVIKKLIKTIDVMSKELNKRDELIMAMEKENSILSANNLNVSSCIPNAKEQAYYLVEISRQKQEVLNYKNENENLHKKIDFLENQLNELKKEEPSHLSEYKKITSPKRFKSSRDSSIENIIKLTNENDELKDLNRILNIELEKLSKQIDLIEKRKNLEKEIAEKFEDVIKQKEMLEEENNTLLKRVDVLREEMKICLTHFEDDLTELRKFHEKELMDIRTEFEIEETKSIQMIKSLRQQLNDADMVIEKLDGERTYLMNTLKSTKEQSAEYERHLKSTQNLLEKFEIENEKNKKNSESLYDLNLEQQRQIQKLINDLETKSQSSEKMCLKKGDELKRLRQALNLSQEKLRFHQIKYENELEEQKKKFSKEIEQLKFSNEQMTARNGELSRSNGELRKRIQNFELDIKSLNEKYTQIKQTNEFLTKQKKELKEENDRISFTHKKDLDVLEKLRDEYLKKNNTQQSSIDKMIEQISNFQKEIDALIKRNGDLDSKLKQKSQAYNEYKKKYVEIKAFVKKELFPNNQNIQKQQEEVAKLNQNILNFINGLINDLNLDNNNEELSDSF</sequence>